<evidence type="ECO:0000313" key="3">
    <source>
        <dbReference type="Proteomes" id="UP000015453"/>
    </source>
</evidence>
<dbReference type="SUPFAM" id="SSF54106">
    <property type="entry name" value="LysM domain"/>
    <property type="match status" value="1"/>
</dbReference>
<accession>S8EAW7</accession>
<dbReference type="SUPFAM" id="SSF81383">
    <property type="entry name" value="F-box domain"/>
    <property type="match status" value="1"/>
</dbReference>
<dbReference type="PANTHER" id="PTHR20932:SF8">
    <property type="entry name" value="LD22649P"/>
    <property type="match status" value="1"/>
</dbReference>
<dbReference type="InterPro" id="IPR001810">
    <property type="entry name" value="F-box_dom"/>
</dbReference>
<dbReference type="Gene3D" id="3.10.350.10">
    <property type="entry name" value="LysM domain"/>
    <property type="match status" value="1"/>
</dbReference>
<feature type="domain" description="LysM" evidence="1">
    <location>
        <begin position="93"/>
        <end position="137"/>
    </location>
</feature>
<dbReference type="InterPro" id="IPR036779">
    <property type="entry name" value="LysM_dom_sf"/>
</dbReference>
<evidence type="ECO:0000313" key="2">
    <source>
        <dbReference type="EMBL" id="EPS73038.1"/>
    </source>
</evidence>
<dbReference type="EMBL" id="AUSU01000588">
    <property type="protein sequence ID" value="EPS73038.1"/>
    <property type="molecule type" value="Genomic_DNA"/>
</dbReference>
<dbReference type="Pfam" id="PF00646">
    <property type="entry name" value="F-box"/>
    <property type="match status" value="1"/>
</dbReference>
<sequence length="253" mass="27983">MGCCGDGDGDDATENDSDFTALSCRDTLREILARLPVVDLARSACVCRLWRSVASDREMRNRAFTSPWKIRDVVGTPTSANFWRDNSLSKFALSHRLRRGDSIASLALRYSVQVIDIKRLNNMMSDHGIHSRDRLLIPIGKPETLIDSTCFIEMDSCANREVAVLYPPHDDAAIKDHTSRVAATGGMKRSMMIMAQSVRRGMNNADLATARYYLSLSDGDPRAAVATFSEDLNLLVTDPTPPFPMILPSISVT</sequence>
<dbReference type="InterPro" id="IPR018392">
    <property type="entry name" value="LysM"/>
</dbReference>
<reference evidence="2 3" key="1">
    <citation type="journal article" date="2013" name="BMC Genomics">
        <title>The miniature genome of a carnivorous plant Genlisea aurea contains a low number of genes and short non-coding sequences.</title>
        <authorList>
            <person name="Leushkin E.V."/>
            <person name="Sutormin R.A."/>
            <person name="Nabieva E.R."/>
            <person name="Penin A.A."/>
            <person name="Kondrashov A.S."/>
            <person name="Logacheva M.D."/>
        </authorList>
    </citation>
    <scope>NUCLEOTIDE SEQUENCE [LARGE SCALE GENOMIC DNA]</scope>
</reference>
<protein>
    <recommendedName>
        <fullName evidence="1">LysM domain-containing protein</fullName>
    </recommendedName>
</protein>
<proteinExistence type="predicted"/>
<dbReference type="OrthoDB" id="538216at2759"/>
<dbReference type="AlphaFoldDB" id="S8EAW7"/>
<dbReference type="PROSITE" id="PS51782">
    <property type="entry name" value="LYSM"/>
    <property type="match status" value="1"/>
</dbReference>
<organism evidence="2 3">
    <name type="scientific">Genlisea aurea</name>
    <dbReference type="NCBI Taxonomy" id="192259"/>
    <lineage>
        <taxon>Eukaryota</taxon>
        <taxon>Viridiplantae</taxon>
        <taxon>Streptophyta</taxon>
        <taxon>Embryophyta</taxon>
        <taxon>Tracheophyta</taxon>
        <taxon>Spermatophyta</taxon>
        <taxon>Magnoliopsida</taxon>
        <taxon>eudicotyledons</taxon>
        <taxon>Gunneridae</taxon>
        <taxon>Pentapetalae</taxon>
        <taxon>asterids</taxon>
        <taxon>lamiids</taxon>
        <taxon>Lamiales</taxon>
        <taxon>Lentibulariaceae</taxon>
        <taxon>Genlisea</taxon>
    </lineage>
</organism>
<dbReference type="SMART" id="SM00256">
    <property type="entry name" value="FBOX"/>
    <property type="match status" value="1"/>
</dbReference>
<dbReference type="InterPro" id="IPR045030">
    <property type="entry name" value="LYSM1-4"/>
</dbReference>
<evidence type="ECO:0000259" key="1">
    <source>
        <dbReference type="PROSITE" id="PS51782"/>
    </source>
</evidence>
<dbReference type="InterPro" id="IPR036047">
    <property type="entry name" value="F-box-like_dom_sf"/>
</dbReference>
<dbReference type="PANTHER" id="PTHR20932">
    <property type="entry name" value="LYSM AND PUTATIVE PEPTIDOGLYCAN-BINDING DOMAIN-CONTAINING PROTEIN"/>
    <property type="match status" value="1"/>
</dbReference>
<comment type="caution">
    <text evidence="2">The sequence shown here is derived from an EMBL/GenBank/DDBJ whole genome shotgun (WGS) entry which is preliminary data.</text>
</comment>
<name>S8EAW7_9LAMI</name>
<keyword evidence="3" id="KW-1185">Reference proteome</keyword>
<dbReference type="Gene3D" id="1.20.1280.50">
    <property type="match status" value="1"/>
</dbReference>
<dbReference type="Proteomes" id="UP000015453">
    <property type="component" value="Unassembled WGS sequence"/>
</dbReference>
<dbReference type="Pfam" id="PF01476">
    <property type="entry name" value="LysM"/>
    <property type="match status" value="1"/>
</dbReference>
<gene>
    <name evidence="2" type="ORF">M569_01720</name>
</gene>
<dbReference type="CDD" id="cd00118">
    <property type="entry name" value="LysM"/>
    <property type="match status" value="1"/>
</dbReference>